<dbReference type="NCBIfam" id="NF006119">
    <property type="entry name" value="PRK08264.1-5"/>
    <property type="match status" value="1"/>
</dbReference>
<dbReference type="SUPFAM" id="SSF51735">
    <property type="entry name" value="NAD(P)-binding Rossmann-fold domains"/>
    <property type="match status" value="1"/>
</dbReference>
<sequence>MTQRLDGRKVLITGANGGLGEEFVRQALARGAERVYATARRPHAWEDPRVVPFALDLTDPESVATAADTADDVDLVVNNAAIAPADDKSVLNQDEDITRRVFETNFFGTLRVARVFAPVLAANGGGAFLNVLSASIWIPVPTAYAASKAAAWSATNAMRAELTAQGTTVTALVMGMVDTAMSARWDLPKVSARSVVEQAYDGVATGAFEVLADDDTRLVKSLLSANYEEVHAAALAALDGFEP</sequence>
<accession>A0ABS6HJH2</accession>
<evidence type="ECO:0000256" key="1">
    <source>
        <dbReference type="ARBA" id="ARBA00006484"/>
    </source>
</evidence>
<dbReference type="PRINTS" id="PR00080">
    <property type="entry name" value="SDRFAMILY"/>
</dbReference>
<evidence type="ECO:0000313" key="5">
    <source>
        <dbReference type="Proteomes" id="UP000696413"/>
    </source>
</evidence>
<comment type="caution">
    <text evidence="4">The sequence shown here is derived from an EMBL/GenBank/DDBJ whole genome shotgun (WGS) entry which is preliminary data.</text>
</comment>
<evidence type="ECO:0000256" key="2">
    <source>
        <dbReference type="ARBA" id="ARBA00023002"/>
    </source>
</evidence>
<dbReference type="InterPro" id="IPR002347">
    <property type="entry name" value="SDR_fam"/>
</dbReference>
<dbReference type="EMBL" id="JAHBOM010000002">
    <property type="protein sequence ID" value="MBU8821844.1"/>
    <property type="molecule type" value="Genomic_DNA"/>
</dbReference>
<dbReference type="Proteomes" id="UP000696413">
    <property type="component" value="Unassembled WGS sequence"/>
</dbReference>
<organism evidence="4 5">
    <name type="scientific">Mycolicibacterium goodii</name>
    <name type="common">Mycobacterium goodii</name>
    <dbReference type="NCBI Taxonomy" id="134601"/>
    <lineage>
        <taxon>Bacteria</taxon>
        <taxon>Bacillati</taxon>
        <taxon>Actinomycetota</taxon>
        <taxon>Actinomycetes</taxon>
        <taxon>Mycobacteriales</taxon>
        <taxon>Mycobacteriaceae</taxon>
        <taxon>Mycolicibacterium</taxon>
    </lineage>
</organism>
<dbReference type="InterPro" id="IPR036291">
    <property type="entry name" value="NAD(P)-bd_dom_sf"/>
</dbReference>
<evidence type="ECO:0000313" key="4">
    <source>
        <dbReference type="EMBL" id="MBU8821844.1"/>
    </source>
</evidence>
<dbReference type="Pfam" id="PF00106">
    <property type="entry name" value="adh_short"/>
    <property type="match status" value="1"/>
</dbReference>
<name>A0ABS6HJH2_MYCGD</name>
<keyword evidence="5" id="KW-1185">Reference proteome</keyword>
<gene>
    <name evidence="4" type="ORF">KL859_03030</name>
</gene>
<dbReference type="PRINTS" id="PR00081">
    <property type="entry name" value="GDHRDH"/>
</dbReference>
<dbReference type="RefSeq" id="WP_214394246.1">
    <property type="nucleotide sequence ID" value="NZ_JAHBOL010000008.1"/>
</dbReference>
<protein>
    <submittedName>
        <fullName evidence="4">SDR family oxidoreductase</fullName>
    </submittedName>
</protein>
<keyword evidence="2" id="KW-0560">Oxidoreductase</keyword>
<dbReference type="PANTHER" id="PTHR43391:SF91">
    <property type="entry name" value="OS04G0390700 PROTEIN"/>
    <property type="match status" value="1"/>
</dbReference>
<reference evidence="4 5" key="1">
    <citation type="submission" date="2021-05" db="EMBL/GenBank/DDBJ databases">
        <title>Draft Genome Sequences of Clinical Respiratory Isolates of Mycobacterium goodii Recovered in Ireland.</title>
        <authorList>
            <person name="Flanagan P.R."/>
            <person name="Mok S."/>
            <person name="Roycroft E."/>
            <person name="Rogers T.R."/>
            <person name="Fitzgibbon M."/>
        </authorList>
    </citation>
    <scope>NUCLEOTIDE SEQUENCE [LARGE SCALE GENOMIC DNA]</scope>
    <source>
        <strain evidence="4 5">14IE55</strain>
    </source>
</reference>
<evidence type="ECO:0000256" key="3">
    <source>
        <dbReference type="RuleBase" id="RU000363"/>
    </source>
</evidence>
<dbReference type="PANTHER" id="PTHR43391">
    <property type="entry name" value="RETINOL DEHYDROGENASE-RELATED"/>
    <property type="match status" value="1"/>
</dbReference>
<dbReference type="Gene3D" id="3.40.50.720">
    <property type="entry name" value="NAD(P)-binding Rossmann-like Domain"/>
    <property type="match status" value="1"/>
</dbReference>
<proteinExistence type="inferred from homology"/>
<comment type="similarity">
    <text evidence="1 3">Belongs to the short-chain dehydrogenases/reductases (SDR) family.</text>
</comment>